<evidence type="ECO:0000256" key="2">
    <source>
        <dbReference type="ARBA" id="ARBA00008000"/>
    </source>
</evidence>
<dbReference type="Pfam" id="PF02913">
    <property type="entry name" value="FAD-oxidase_C"/>
    <property type="match status" value="1"/>
</dbReference>
<dbReference type="GO" id="GO:0022904">
    <property type="term" value="P:respiratory electron transport chain"/>
    <property type="evidence" value="ECO:0007669"/>
    <property type="project" value="TreeGrafter"/>
</dbReference>
<dbReference type="GO" id="GO:0071949">
    <property type="term" value="F:FAD binding"/>
    <property type="evidence" value="ECO:0007669"/>
    <property type="project" value="InterPro"/>
</dbReference>
<dbReference type="OrthoDB" id="9809290at2"/>
<dbReference type="PANTHER" id="PTHR43716">
    <property type="entry name" value="D-2-HYDROXYGLUTARATE DEHYDROGENASE, MITOCHONDRIAL"/>
    <property type="match status" value="1"/>
</dbReference>
<dbReference type="InterPro" id="IPR051264">
    <property type="entry name" value="FAD-oxidored/transferase_4"/>
</dbReference>
<dbReference type="Gene3D" id="3.30.70.2190">
    <property type="match status" value="1"/>
</dbReference>
<comment type="caution">
    <text evidence="5">The sequence shown here is derived from an EMBL/GenBank/DDBJ whole genome shotgun (WGS) entry which is preliminary data.</text>
</comment>
<gene>
    <name evidence="5" type="ORF">C7450_108195</name>
</gene>
<keyword evidence="3" id="KW-0285">Flavoprotein</keyword>
<dbReference type="InterPro" id="IPR016166">
    <property type="entry name" value="FAD-bd_PCMH"/>
</dbReference>
<dbReference type="AlphaFoldDB" id="A0A2V3U215"/>
<dbReference type="Pfam" id="PF01565">
    <property type="entry name" value="FAD_binding_4"/>
    <property type="match status" value="1"/>
</dbReference>
<dbReference type="InterPro" id="IPR016164">
    <property type="entry name" value="FAD-linked_Oxase-like_C"/>
</dbReference>
<dbReference type="EMBL" id="QJJK01000008">
    <property type="protein sequence ID" value="PXW56445.1"/>
    <property type="molecule type" value="Genomic_DNA"/>
</dbReference>
<accession>A0A2V3U215</accession>
<evidence type="ECO:0000256" key="3">
    <source>
        <dbReference type="ARBA" id="ARBA00022630"/>
    </source>
</evidence>
<keyword evidence="6" id="KW-1185">Reference proteome</keyword>
<dbReference type="InterPro" id="IPR016167">
    <property type="entry name" value="FAD-bd_PCMH_sub1"/>
</dbReference>
<dbReference type="Gene3D" id="1.10.45.10">
    <property type="entry name" value="Vanillyl-alcohol Oxidase, Chain A, domain 4"/>
    <property type="match status" value="1"/>
</dbReference>
<dbReference type="SUPFAM" id="SSF55103">
    <property type="entry name" value="FAD-linked oxidases, C-terminal domain"/>
    <property type="match status" value="1"/>
</dbReference>
<proteinExistence type="inferred from homology"/>
<sequence>MDNATVIEALTAIVGAPYVLTAPEDMAPFLHEPRGLFHGTARAIVKPASTTEVAAIMQLANDLNLAVIPQGGNTGLVGGQTPDAQRAAIVLSLQRLDRIREVDALTDTITVDGGVTLLKVQEAAEAADRLFPLSLASEGSCTIGGNIATNAGGTAVLAYGNTRDLVLGLEVVLADGRILNTLGKLRKDNTGYDLKNLFIGSEGSLGIVTGAVLKLFPRPRQRITVFCAIPSPAAAVQLLARVKSEIGFSLTTFELMSRICIEIVVRHAPGARDPFAEPHPWYVLIELSSQIEGDLDAKLEHSLGGAIEDGLVLDAVLATSLDQRLAFWALRESLSEMQGREGGSIKHDVSVPIAEIPALIEEASAAAAKLIPGIRPVPFGHIGDGNIHFNFSQPVDWDKQAFLDRWHDLNEVVHAIVIRHGGSISAEHGIGRLKRAALPAVKDPVAMELMRTLKAALDPSGILNPGVIV</sequence>
<dbReference type="RefSeq" id="WP_110376185.1">
    <property type="nucleotide sequence ID" value="NZ_CAKNFM010000006.1"/>
</dbReference>
<dbReference type="InterPro" id="IPR036318">
    <property type="entry name" value="FAD-bd_PCMH-like_sf"/>
</dbReference>
<organism evidence="5 6">
    <name type="scientific">Chelatococcus asaccharovorans</name>
    <dbReference type="NCBI Taxonomy" id="28210"/>
    <lineage>
        <taxon>Bacteria</taxon>
        <taxon>Pseudomonadati</taxon>
        <taxon>Pseudomonadota</taxon>
        <taxon>Alphaproteobacteria</taxon>
        <taxon>Hyphomicrobiales</taxon>
        <taxon>Chelatococcaceae</taxon>
        <taxon>Chelatococcus</taxon>
    </lineage>
</organism>
<evidence type="ECO:0000313" key="6">
    <source>
        <dbReference type="Proteomes" id="UP000248021"/>
    </source>
</evidence>
<comment type="cofactor">
    <cofactor evidence="1">
        <name>FAD</name>
        <dbReference type="ChEBI" id="CHEBI:57692"/>
    </cofactor>
</comment>
<dbReference type="Proteomes" id="UP000248021">
    <property type="component" value="Unassembled WGS sequence"/>
</dbReference>
<dbReference type="InterPro" id="IPR004113">
    <property type="entry name" value="FAD-bd_oxidored_4_C"/>
</dbReference>
<protein>
    <submittedName>
        <fullName evidence="5">4-phosphoerythronate dehydrogenase (FAD-dependent)</fullName>
    </submittedName>
</protein>
<dbReference type="InterPro" id="IPR016171">
    <property type="entry name" value="Vanillyl_alc_oxidase_C-sub2"/>
</dbReference>
<dbReference type="Gene3D" id="3.30.43.10">
    <property type="entry name" value="Uridine Diphospho-n-acetylenolpyruvylglucosamine Reductase, domain 2"/>
    <property type="match status" value="1"/>
</dbReference>
<dbReference type="SUPFAM" id="SSF56176">
    <property type="entry name" value="FAD-binding/transporter-associated domain-like"/>
    <property type="match status" value="1"/>
</dbReference>
<dbReference type="PROSITE" id="PS51387">
    <property type="entry name" value="FAD_PCMH"/>
    <property type="match status" value="1"/>
</dbReference>
<evidence type="ECO:0000256" key="4">
    <source>
        <dbReference type="ARBA" id="ARBA00022827"/>
    </source>
</evidence>
<evidence type="ECO:0000313" key="5">
    <source>
        <dbReference type="EMBL" id="PXW56445.1"/>
    </source>
</evidence>
<dbReference type="InterPro" id="IPR006094">
    <property type="entry name" value="Oxid_FAD_bind_N"/>
</dbReference>
<dbReference type="FunFam" id="1.10.45.10:FF:000001">
    <property type="entry name" value="D-lactate dehydrogenase mitochondrial"/>
    <property type="match status" value="1"/>
</dbReference>
<reference evidence="5 6" key="1">
    <citation type="submission" date="2018-05" db="EMBL/GenBank/DDBJ databases">
        <title>Genomic Encyclopedia of Type Strains, Phase IV (KMG-IV): sequencing the most valuable type-strain genomes for metagenomic binning, comparative biology and taxonomic classification.</title>
        <authorList>
            <person name="Goeker M."/>
        </authorList>
    </citation>
    <scope>NUCLEOTIDE SEQUENCE [LARGE SCALE GENOMIC DNA]</scope>
    <source>
        <strain evidence="5 6">DSM 6462</strain>
    </source>
</reference>
<dbReference type="Gene3D" id="3.30.70.2740">
    <property type="match status" value="1"/>
</dbReference>
<dbReference type="InterPro" id="IPR016169">
    <property type="entry name" value="FAD-bd_PCMH_sub2"/>
</dbReference>
<dbReference type="Gene3D" id="3.30.465.10">
    <property type="match status" value="1"/>
</dbReference>
<comment type="similarity">
    <text evidence="2">Belongs to the FAD-binding oxidoreductase/transferase type 4 family.</text>
</comment>
<keyword evidence="4" id="KW-0274">FAD</keyword>
<dbReference type="GO" id="GO:0003824">
    <property type="term" value="F:catalytic activity"/>
    <property type="evidence" value="ECO:0007669"/>
    <property type="project" value="InterPro"/>
</dbReference>
<name>A0A2V3U215_9HYPH</name>
<dbReference type="PANTHER" id="PTHR43716:SF2">
    <property type="entry name" value="BLL6224 PROTEIN"/>
    <property type="match status" value="1"/>
</dbReference>
<evidence type="ECO:0000256" key="1">
    <source>
        <dbReference type="ARBA" id="ARBA00001974"/>
    </source>
</evidence>